<evidence type="ECO:0000313" key="3">
    <source>
        <dbReference type="Proteomes" id="UP000700596"/>
    </source>
</evidence>
<keyword evidence="1" id="KW-0732">Signal</keyword>
<organism evidence="2 3">
    <name type="scientific">Dendryphion nanum</name>
    <dbReference type="NCBI Taxonomy" id="256645"/>
    <lineage>
        <taxon>Eukaryota</taxon>
        <taxon>Fungi</taxon>
        <taxon>Dikarya</taxon>
        <taxon>Ascomycota</taxon>
        <taxon>Pezizomycotina</taxon>
        <taxon>Dothideomycetes</taxon>
        <taxon>Pleosporomycetidae</taxon>
        <taxon>Pleosporales</taxon>
        <taxon>Torulaceae</taxon>
        <taxon>Dendryphion</taxon>
    </lineage>
</organism>
<name>A0A9P9EKP1_9PLEO</name>
<dbReference type="AlphaFoldDB" id="A0A9P9EKP1"/>
<gene>
    <name evidence="2" type="ORF">B0J11DRAFT_563752</name>
</gene>
<sequence>MYQILSFLLPVFFGSATVSAYPSPSPFTNHGQLALRPSSKICGFMAVQRQTKDANHLEPMNSIYIPAIFLPSPYKQHARFVITNPLVESDDGKPNYVCLGAGPWTIPGVDGSLEGEPSRGGVLQVETAARDGDELSKDGIVFKFGGLEWGSWEMSGEGGAWCKQEAWEEVDASDKNCDEGSDKACHRERRFSCGFPC</sequence>
<dbReference type="Proteomes" id="UP000700596">
    <property type="component" value="Unassembled WGS sequence"/>
</dbReference>
<accession>A0A9P9EKP1</accession>
<reference evidence="2" key="1">
    <citation type="journal article" date="2021" name="Nat. Commun.">
        <title>Genetic determinants of endophytism in the Arabidopsis root mycobiome.</title>
        <authorList>
            <person name="Mesny F."/>
            <person name="Miyauchi S."/>
            <person name="Thiergart T."/>
            <person name="Pickel B."/>
            <person name="Atanasova L."/>
            <person name="Karlsson M."/>
            <person name="Huettel B."/>
            <person name="Barry K.W."/>
            <person name="Haridas S."/>
            <person name="Chen C."/>
            <person name="Bauer D."/>
            <person name="Andreopoulos W."/>
            <person name="Pangilinan J."/>
            <person name="LaButti K."/>
            <person name="Riley R."/>
            <person name="Lipzen A."/>
            <person name="Clum A."/>
            <person name="Drula E."/>
            <person name="Henrissat B."/>
            <person name="Kohler A."/>
            <person name="Grigoriev I.V."/>
            <person name="Martin F.M."/>
            <person name="Hacquard S."/>
        </authorList>
    </citation>
    <scope>NUCLEOTIDE SEQUENCE</scope>
    <source>
        <strain evidence="2">MPI-CAGE-CH-0243</strain>
    </source>
</reference>
<comment type="caution">
    <text evidence="2">The sequence shown here is derived from an EMBL/GenBank/DDBJ whole genome shotgun (WGS) entry which is preliminary data.</text>
</comment>
<keyword evidence="3" id="KW-1185">Reference proteome</keyword>
<proteinExistence type="predicted"/>
<feature type="signal peptide" evidence="1">
    <location>
        <begin position="1"/>
        <end position="20"/>
    </location>
</feature>
<feature type="chain" id="PRO_5040421283" evidence="1">
    <location>
        <begin position="21"/>
        <end position="197"/>
    </location>
</feature>
<dbReference type="EMBL" id="JAGMWT010000001">
    <property type="protein sequence ID" value="KAH7138867.1"/>
    <property type="molecule type" value="Genomic_DNA"/>
</dbReference>
<evidence type="ECO:0000313" key="2">
    <source>
        <dbReference type="EMBL" id="KAH7138867.1"/>
    </source>
</evidence>
<protein>
    <submittedName>
        <fullName evidence="2">Uncharacterized protein</fullName>
    </submittedName>
</protein>
<evidence type="ECO:0000256" key="1">
    <source>
        <dbReference type="SAM" id="SignalP"/>
    </source>
</evidence>